<dbReference type="PROSITE" id="PS52016">
    <property type="entry name" value="TONB_DEPENDENT_REC_3"/>
    <property type="match status" value="1"/>
</dbReference>
<dbReference type="Proteomes" id="UP000646745">
    <property type="component" value="Unassembled WGS sequence"/>
</dbReference>
<dbReference type="PANTHER" id="PTHR47234">
    <property type="match status" value="1"/>
</dbReference>
<dbReference type="Pfam" id="PF00593">
    <property type="entry name" value="TonB_dep_Rec_b-barrel"/>
    <property type="match status" value="1"/>
</dbReference>
<evidence type="ECO:0000256" key="2">
    <source>
        <dbReference type="ARBA" id="ARBA00022448"/>
    </source>
</evidence>
<accession>A0ABQ3DXH2</accession>
<dbReference type="SUPFAM" id="SSF56935">
    <property type="entry name" value="Porins"/>
    <property type="match status" value="1"/>
</dbReference>
<keyword evidence="2 8" id="KW-0813">Transport</keyword>
<evidence type="ECO:0000313" key="13">
    <source>
        <dbReference type="EMBL" id="GHB19495.1"/>
    </source>
</evidence>
<evidence type="ECO:0000256" key="3">
    <source>
        <dbReference type="ARBA" id="ARBA00022452"/>
    </source>
</evidence>
<evidence type="ECO:0000256" key="6">
    <source>
        <dbReference type="ARBA" id="ARBA00023136"/>
    </source>
</evidence>
<evidence type="ECO:0000256" key="9">
    <source>
        <dbReference type="RuleBase" id="RU003357"/>
    </source>
</evidence>
<dbReference type="InterPro" id="IPR039426">
    <property type="entry name" value="TonB-dep_rcpt-like"/>
</dbReference>
<feature type="domain" description="TonB-dependent receptor plug" evidence="12">
    <location>
        <begin position="8"/>
        <end position="75"/>
    </location>
</feature>
<keyword evidence="5 9" id="KW-0798">TonB box</keyword>
<keyword evidence="4 8" id="KW-0812">Transmembrane</keyword>
<feature type="compositionally biased region" description="Low complexity" evidence="10">
    <location>
        <begin position="240"/>
        <end position="254"/>
    </location>
</feature>
<keyword evidence="14" id="KW-1185">Reference proteome</keyword>
<evidence type="ECO:0000256" key="1">
    <source>
        <dbReference type="ARBA" id="ARBA00004571"/>
    </source>
</evidence>
<evidence type="ECO:0000256" key="5">
    <source>
        <dbReference type="ARBA" id="ARBA00023077"/>
    </source>
</evidence>
<gene>
    <name evidence="13" type="ORF">GCM10009038_17710</name>
</gene>
<organism evidence="13 14">
    <name type="scientific">Salinicola rhizosphaerae</name>
    <dbReference type="NCBI Taxonomy" id="1443141"/>
    <lineage>
        <taxon>Bacteria</taxon>
        <taxon>Pseudomonadati</taxon>
        <taxon>Pseudomonadota</taxon>
        <taxon>Gammaproteobacteria</taxon>
        <taxon>Oceanospirillales</taxon>
        <taxon>Halomonadaceae</taxon>
        <taxon>Salinicola</taxon>
    </lineage>
</organism>
<reference evidence="14" key="1">
    <citation type="journal article" date="2019" name="Int. J. Syst. Evol. Microbiol.">
        <title>The Global Catalogue of Microorganisms (GCM) 10K type strain sequencing project: providing services to taxonomists for standard genome sequencing and annotation.</title>
        <authorList>
            <consortium name="The Broad Institute Genomics Platform"/>
            <consortium name="The Broad Institute Genome Sequencing Center for Infectious Disease"/>
            <person name="Wu L."/>
            <person name="Ma J."/>
        </authorList>
    </citation>
    <scope>NUCLEOTIDE SEQUENCE [LARGE SCALE GENOMIC DNA]</scope>
    <source>
        <strain evidence="14">KCTC 32998</strain>
    </source>
</reference>
<dbReference type="InterPro" id="IPR012910">
    <property type="entry name" value="Plug_dom"/>
</dbReference>
<dbReference type="InterPro" id="IPR000531">
    <property type="entry name" value="Beta-barrel_TonB"/>
</dbReference>
<protein>
    <recommendedName>
        <fullName evidence="15">TonB-dependent receptor</fullName>
    </recommendedName>
</protein>
<comment type="similarity">
    <text evidence="8 9">Belongs to the TonB-dependent receptor family.</text>
</comment>
<evidence type="ECO:0000259" key="11">
    <source>
        <dbReference type="Pfam" id="PF00593"/>
    </source>
</evidence>
<proteinExistence type="inferred from homology"/>
<name>A0ABQ3DXH2_9GAMM</name>
<evidence type="ECO:0000313" key="14">
    <source>
        <dbReference type="Proteomes" id="UP000646745"/>
    </source>
</evidence>
<dbReference type="PANTHER" id="PTHR47234:SF2">
    <property type="entry name" value="TONB-DEPENDENT RECEPTOR"/>
    <property type="match status" value="1"/>
</dbReference>
<comment type="caution">
    <text evidence="13">The sequence shown here is derived from an EMBL/GenBank/DDBJ whole genome shotgun (WGS) entry which is preliminary data.</text>
</comment>
<feature type="region of interest" description="Disordered" evidence="10">
    <location>
        <begin position="240"/>
        <end position="264"/>
    </location>
</feature>
<dbReference type="EMBL" id="BMZI01000004">
    <property type="protein sequence ID" value="GHB19495.1"/>
    <property type="molecule type" value="Genomic_DNA"/>
</dbReference>
<dbReference type="Gene3D" id="2.40.170.20">
    <property type="entry name" value="TonB-dependent receptor, beta-barrel domain"/>
    <property type="match status" value="1"/>
</dbReference>
<evidence type="ECO:0000256" key="7">
    <source>
        <dbReference type="ARBA" id="ARBA00023237"/>
    </source>
</evidence>
<keyword evidence="3 8" id="KW-1134">Transmembrane beta strand</keyword>
<evidence type="ECO:0000256" key="4">
    <source>
        <dbReference type="ARBA" id="ARBA00022692"/>
    </source>
</evidence>
<evidence type="ECO:0008006" key="15">
    <source>
        <dbReference type="Google" id="ProtNLM"/>
    </source>
</evidence>
<keyword evidence="6 8" id="KW-0472">Membrane</keyword>
<dbReference type="CDD" id="cd01347">
    <property type="entry name" value="ligand_gated_channel"/>
    <property type="match status" value="1"/>
</dbReference>
<evidence type="ECO:0000256" key="8">
    <source>
        <dbReference type="PROSITE-ProRule" id="PRU01360"/>
    </source>
</evidence>
<comment type="subcellular location">
    <subcellularLocation>
        <location evidence="1 8">Cell outer membrane</location>
        <topology evidence="1 8">Multi-pass membrane protein</topology>
    </subcellularLocation>
</comment>
<keyword evidence="7 8" id="KW-0998">Cell outer membrane</keyword>
<dbReference type="Pfam" id="PF07715">
    <property type="entry name" value="Plug"/>
    <property type="match status" value="1"/>
</dbReference>
<dbReference type="InterPro" id="IPR036942">
    <property type="entry name" value="Beta-barrel_TonB_sf"/>
</dbReference>
<dbReference type="InterPro" id="IPR037066">
    <property type="entry name" value="Plug_dom_sf"/>
</dbReference>
<sequence length="783" mass="85116">MGTGAQITGGASFANLRGIGTDKTLVLLNGRRLANNAFDGGAVDLNSIPFGAIERVEVLRDGASALYGTDAIGGVINFITKKNLNGGGVEFGYEAPTQDGGGDSGDISATWGNGDLEQDGFNIMGSLSYRKQDALDYTDRDDIRTIYDPNSGINSTSSFAYPGNYYQGSVSGNLANDGGCDSEGLVDTGSDTCSYDYGRYGQVVQESEKTSLYTRAAVKLAEHHTASLSFLWANSNSLAQSAPSPTSSSPQLQPGTLYYPDDPALDPTQPVSVRWRGIPAGPRVTENKNDAKRLVLDFDGDFSGFNYDSAVSWNQSKTDLIYRNGYLDDDVLEDAFNSGAIDPFSTDPLTEAGQQALREAEVNGTVQNAVAEVYSWDGKLSREIGDWFGAGSSAIAVGGDYRHERLSLDADYDVASRATSGGLSPDAAVSEDRDVKGVYSELNVPIIDGLEVTAAVRYDDYSDVGDTTNPKISFRYQPIRQLLFRGSYSEGFRAPTLYELYDPYQFTYSEGGLNDPVLCPGGSPANGGVASRDCSTQFLAENGGNEDLEPEEAKNWTLGMVVQPFDNFSAGLDFWWVEIENEVSYLPASYVLDNADQYDSYINRNDDGTINYIETHNANIGKTRTNGVDVSANYRLPTTLGLFSFGMTGTYTDKYEYQQVPGGEYINNVGHYRAGSGVIFRWKHKLTANWTNGHWGAGVVNHYMTGYEDYDTSTHKEVGSYTTWDVLGAYTFTAGPRITVGVKNLFDRDPPFSNQPEVGQSGYDARYADALGRSIYARFNYAF</sequence>
<dbReference type="Gene3D" id="2.170.130.10">
    <property type="entry name" value="TonB-dependent receptor, plug domain"/>
    <property type="match status" value="1"/>
</dbReference>
<feature type="domain" description="TonB-dependent receptor-like beta-barrel" evidence="11">
    <location>
        <begin position="256"/>
        <end position="745"/>
    </location>
</feature>
<evidence type="ECO:0000256" key="10">
    <source>
        <dbReference type="SAM" id="MobiDB-lite"/>
    </source>
</evidence>
<evidence type="ECO:0000259" key="12">
    <source>
        <dbReference type="Pfam" id="PF07715"/>
    </source>
</evidence>